<organism evidence="1">
    <name type="scientific">bioreactor metagenome</name>
    <dbReference type="NCBI Taxonomy" id="1076179"/>
    <lineage>
        <taxon>unclassified sequences</taxon>
        <taxon>metagenomes</taxon>
        <taxon>ecological metagenomes</taxon>
    </lineage>
</organism>
<gene>
    <name evidence="1" type="ORF">SDC9_83476</name>
</gene>
<protein>
    <recommendedName>
        <fullName evidence="2">Alpha/beta hydrolase</fullName>
    </recommendedName>
</protein>
<evidence type="ECO:0000313" key="1">
    <source>
        <dbReference type="EMBL" id="MPM36872.1"/>
    </source>
</evidence>
<sequence>MRQRASLNCQKQIKKLLKKQRKESQLSQMENIHFQIEHIPAILLGEAADKIYLFVHGKCGNKEEAEHFAEIVSPKGWQVLSIDLPEHGERGFEKGTFDPWHVVPELQSIMLYLKPRWKKIGLRANSIGAWFCILAYDDEAFENCLFVSPILDMERLIRDMMKQACVSEELLQQKQEIKTDFGETLSWKYLTYVKEHPIMKWDSPTEILYAGNDNLTKRCAVDDFCARFHSNLSVMENGEHWFHTQEQLAFLEMWTNNHT</sequence>
<evidence type="ECO:0008006" key="2">
    <source>
        <dbReference type="Google" id="ProtNLM"/>
    </source>
</evidence>
<reference evidence="1" key="1">
    <citation type="submission" date="2019-08" db="EMBL/GenBank/DDBJ databases">
        <authorList>
            <person name="Kucharzyk K."/>
            <person name="Murdoch R.W."/>
            <person name="Higgins S."/>
            <person name="Loffler F."/>
        </authorList>
    </citation>
    <scope>NUCLEOTIDE SEQUENCE</scope>
</reference>
<accession>A0A644Z7V4</accession>
<dbReference type="SUPFAM" id="SSF53474">
    <property type="entry name" value="alpha/beta-Hydrolases"/>
    <property type="match status" value="1"/>
</dbReference>
<dbReference type="InterPro" id="IPR029058">
    <property type="entry name" value="AB_hydrolase_fold"/>
</dbReference>
<proteinExistence type="predicted"/>
<name>A0A644Z7V4_9ZZZZ</name>
<dbReference type="AlphaFoldDB" id="A0A644Z7V4"/>
<dbReference type="Gene3D" id="3.40.50.1820">
    <property type="entry name" value="alpha/beta hydrolase"/>
    <property type="match status" value="1"/>
</dbReference>
<comment type="caution">
    <text evidence="1">The sequence shown here is derived from an EMBL/GenBank/DDBJ whole genome shotgun (WGS) entry which is preliminary data.</text>
</comment>
<dbReference type="EMBL" id="VSSQ01007751">
    <property type="protein sequence ID" value="MPM36872.1"/>
    <property type="molecule type" value="Genomic_DNA"/>
</dbReference>